<dbReference type="InterPro" id="IPR008998">
    <property type="entry name" value="Agglutinin"/>
</dbReference>
<name>A0ABR2NRL3_9ROSI</name>
<feature type="domain" description="Agglutinin" evidence="3">
    <location>
        <begin position="5"/>
        <end position="164"/>
    </location>
</feature>
<dbReference type="CDD" id="cd20216">
    <property type="entry name" value="PFM_HFR-2-like"/>
    <property type="match status" value="1"/>
</dbReference>
<dbReference type="Gene3D" id="2.170.15.10">
    <property type="entry name" value="Proaerolysin, chain A, domain 3"/>
    <property type="match status" value="1"/>
</dbReference>
<feature type="domain" description="Agglutinin" evidence="3">
    <location>
        <begin position="169"/>
        <end position="307"/>
    </location>
</feature>
<dbReference type="Proteomes" id="UP001396334">
    <property type="component" value="Unassembled WGS sequence"/>
</dbReference>
<dbReference type="InterPro" id="IPR036242">
    <property type="entry name" value="Agglutinin_dom_sf"/>
</dbReference>
<evidence type="ECO:0000313" key="5">
    <source>
        <dbReference type="Proteomes" id="UP001396334"/>
    </source>
</evidence>
<dbReference type="InterPro" id="IPR055267">
    <property type="entry name" value="Aerolysin-like_C"/>
</dbReference>
<dbReference type="Pfam" id="PF07468">
    <property type="entry name" value="Agglutinin"/>
    <property type="match status" value="2"/>
</dbReference>
<comment type="similarity">
    <text evidence="1">Belongs to the aerolysin family.</text>
</comment>
<dbReference type="CDD" id="cd00257">
    <property type="entry name" value="beta-trefoil_FSCN-like"/>
    <property type="match status" value="1"/>
</dbReference>
<keyword evidence="2" id="KW-1015">Disulfide bond</keyword>
<dbReference type="InterPro" id="IPR053237">
    <property type="entry name" value="Natterin_C"/>
</dbReference>
<evidence type="ECO:0000256" key="1">
    <source>
        <dbReference type="ARBA" id="ARBA00009831"/>
    </source>
</evidence>
<reference evidence="4 5" key="1">
    <citation type="journal article" date="2024" name="G3 (Bethesda)">
        <title>Genome assembly of Hibiscus sabdariffa L. provides insights into metabolisms of medicinal natural products.</title>
        <authorList>
            <person name="Kim T."/>
        </authorList>
    </citation>
    <scope>NUCLEOTIDE SEQUENCE [LARGE SCALE GENOMIC DNA]</scope>
    <source>
        <strain evidence="4">TK-2024</strain>
        <tissue evidence="4">Old leaves</tissue>
    </source>
</reference>
<dbReference type="EMBL" id="JBBPBN010000111">
    <property type="protein sequence ID" value="KAK8978632.1"/>
    <property type="molecule type" value="Genomic_DNA"/>
</dbReference>
<protein>
    <recommendedName>
        <fullName evidence="3">Agglutinin domain-containing protein</fullName>
    </recommendedName>
</protein>
<dbReference type="SMART" id="SM00791">
    <property type="entry name" value="Agglutinin"/>
    <property type="match status" value="2"/>
</dbReference>
<evidence type="ECO:0000256" key="2">
    <source>
        <dbReference type="ARBA" id="ARBA00023157"/>
    </source>
</evidence>
<comment type="caution">
    <text evidence="4">The sequence shown here is derived from an EMBL/GenBank/DDBJ whole genome shotgun (WGS) entry which is preliminary data.</text>
</comment>
<proteinExistence type="inferred from homology"/>
<evidence type="ECO:0000313" key="4">
    <source>
        <dbReference type="EMBL" id="KAK8978632.1"/>
    </source>
</evidence>
<sequence length="459" mass="51994">MASNLTLPKLIALGFNPKGYYLSYVRDGGDNDGYLKFVDTCVESPYAKFEVEVAPAEGLFNIRSCRNNKYWERTKNISITGNPAEQYWITATASNKEEDQSKESCTLFKFISVDPAMNTFRIVHVQSGCYLCFWGLANPTYDGCVLANYKIYDHQSCDIFQLIDWSSLVILPRFVAFKGDNGMYLCLYNFDGDHPYLQFSADNIMYWNVPCEIFVVTDGTIRIKISCVDKFWRRSSNNWIWADSDDTSISNKDTLFRAVQVDDKTISLINLDNNYFCKRRPDNCGRACLEREIYDVKYDVDDSRVYDKKALILASSSVVNYSPDPTTLDVKLSYIDASSRTWTTDFSLKLDMKATVNLSVPLIYDGGEVEISGEVQSGVVWGEIYTSTRVVEVVHTVVVPAMTKVRVNLVASKGTCDVPFTFTQRDTLYGGKIVVAEICGTFTGSNYYNIIETKEETVE</sequence>
<dbReference type="Pfam" id="PF01117">
    <property type="entry name" value="Aerolysin"/>
    <property type="match status" value="1"/>
</dbReference>
<dbReference type="Gene3D" id="2.80.10.50">
    <property type="match status" value="2"/>
</dbReference>
<organism evidence="4 5">
    <name type="scientific">Hibiscus sabdariffa</name>
    <name type="common">roselle</name>
    <dbReference type="NCBI Taxonomy" id="183260"/>
    <lineage>
        <taxon>Eukaryota</taxon>
        <taxon>Viridiplantae</taxon>
        <taxon>Streptophyta</taxon>
        <taxon>Embryophyta</taxon>
        <taxon>Tracheophyta</taxon>
        <taxon>Spermatophyta</taxon>
        <taxon>Magnoliopsida</taxon>
        <taxon>eudicotyledons</taxon>
        <taxon>Gunneridae</taxon>
        <taxon>Pentapetalae</taxon>
        <taxon>rosids</taxon>
        <taxon>malvids</taxon>
        <taxon>Malvales</taxon>
        <taxon>Malvaceae</taxon>
        <taxon>Malvoideae</taxon>
        <taxon>Hibiscus</taxon>
    </lineage>
</organism>
<dbReference type="PANTHER" id="PTHR39244">
    <property type="entry name" value="NATTERIN-4"/>
    <property type="match status" value="1"/>
</dbReference>
<dbReference type="PANTHER" id="PTHR39244:SF5">
    <property type="entry name" value="NATTERIN-3-LIKE"/>
    <property type="match status" value="1"/>
</dbReference>
<dbReference type="SUPFAM" id="SSF50382">
    <property type="entry name" value="Agglutinin"/>
    <property type="match status" value="2"/>
</dbReference>
<accession>A0ABR2NRL3</accession>
<gene>
    <name evidence="4" type="ORF">V6N11_055618</name>
</gene>
<keyword evidence="5" id="KW-1185">Reference proteome</keyword>
<evidence type="ECO:0000259" key="3">
    <source>
        <dbReference type="SMART" id="SM00791"/>
    </source>
</evidence>
<dbReference type="SUPFAM" id="SSF56973">
    <property type="entry name" value="Aerolisin/ETX pore-forming domain"/>
    <property type="match status" value="1"/>
</dbReference>